<comment type="similarity">
    <text evidence="2">Belongs to the Nudix hydrolase family.</text>
</comment>
<keyword evidence="5" id="KW-0479">Metal-binding</keyword>
<dbReference type="Gene3D" id="3.90.79.10">
    <property type="entry name" value="Nucleoside Triphosphate Pyrophosphohydrolase"/>
    <property type="match status" value="1"/>
</dbReference>
<comment type="catalytic activity">
    <reaction evidence="10">
        <text>8-oxo-dGTP + H2O = 8-oxo-dGMP + diphosphate + H(+)</text>
        <dbReference type="Rhea" id="RHEA:31575"/>
        <dbReference type="ChEBI" id="CHEBI:15377"/>
        <dbReference type="ChEBI" id="CHEBI:15378"/>
        <dbReference type="ChEBI" id="CHEBI:33019"/>
        <dbReference type="ChEBI" id="CHEBI:63224"/>
        <dbReference type="ChEBI" id="CHEBI:77896"/>
        <dbReference type="EC" id="3.6.1.55"/>
    </reaction>
</comment>
<feature type="region of interest" description="Disordered" evidence="17">
    <location>
        <begin position="37"/>
        <end position="70"/>
    </location>
</feature>
<organism evidence="20 21">
    <name type="scientific">Paracraurococcus ruber</name>
    <dbReference type="NCBI Taxonomy" id="77675"/>
    <lineage>
        <taxon>Bacteria</taxon>
        <taxon>Pseudomonadati</taxon>
        <taxon>Pseudomonadota</taxon>
        <taxon>Alphaproteobacteria</taxon>
        <taxon>Acetobacterales</taxon>
        <taxon>Roseomonadaceae</taxon>
        <taxon>Paracraurococcus</taxon>
    </lineage>
</organism>
<dbReference type="InterPro" id="IPR000086">
    <property type="entry name" value="NUDIX_hydrolase_dom"/>
</dbReference>
<evidence type="ECO:0000256" key="12">
    <source>
        <dbReference type="ARBA" id="ARBA00038905"/>
    </source>
</evidence>
<dbReference type="PROSITE" id="PS00893">
    <property type="entry name" value="NUDIX_BOX"/>
    <property type="match status" value="1"/>
</dbReference>
<keyword evidence="6" id="KW-0227">DNA damage</keyword>
<keyword evidence="21" id="KW-1185">Reference proteome</keyword>
<evidence type="ECO:0000313" key="21">
    <source>
        <dbReference type="Proteomes" id="UP000697995"/>
    </source>
</evidence>
<dbReference type="Pfam" id="PF13302">
    <property type="entry name" value="Acetyltransf_3"/>
    <property type="match status" value="1"/>
</dbReference>
<name>A0ABS1CU55_9PROT</name>
<evidence type="ECO:0000313" key="20">
    <source>
        <dbReference type="EMBL" id="MBK1658019.1"/>
    </source>
</evidence>
<dbReference type="PROSITE" id="PS51462">
    <property type="entry name" value="NUDIX"/>
    <property type="match status" value="1"/>
</dbReference>
<gene>
    <name evidence="20" type="ORF">CKO45_07225</name>
</gene>
<dbReference type="InterPro" id="IPR047127">
    <property type="entry name" value="MutT-like"/>
</dbReference>
<evidence type="ECO:0000256" key="4">
    <source>
        <dbReference type="ARBA" id="ARBA00022705"/>
    </source>
</evidence>
<dbReference type="InterPro" id="IPR016181">
    <property type="entry name" value="Acyl_CoA_acyltransferase"/>
</dbReference>
<dbReference type="InterPro" id="IPR029119">
    <property type="entry name" value="MutY_C"/>
</dbReference>
<accession>A0ABS1CU55</accession>
<keyword evidence="4" id="KW-0235">DNA replication</keyword>
<evidence type="ECO:0000256" key="1">
    <source>
        <dbReference type="ARBA" id="ARBA00001946"/>
    </source>
</evidence>
<evidence type="ECO:0000256" key="9">
    <source>
        <dbReference type="ARBA" id="ARBA00023204"/>
    </source>
</evidence>
<dbReference type="PANTHER" id="PTHR47707">
    <property type="entry name" value="8-OXO-DGTP DIPHOSPHATASE"/>
    <property type="match status" value="1"/>
</dbReference>
<dbReference type="InterPro" id="IPR020084">
    <property type="entry name" value="NUDIX_hydrolase_CS"/>
</dbReference>
<comment type="caution">
    <text evidence="20">The sequence shown here is derived from an EMBL/GenBank/DDBJ whole genome shotgun (WGS) entry which is preliminary data.</text>
</comment>
<evidence type="ECO:0000256" key="8">
    <source>
        <dbReference type="ARBA" id="ARBA00022842"/>
    </source>
</evidence>
<evidence type="ECO:0000256" key="11">
    <source>
        <dbReference type="ARBA" id="ARBA00036904"/>
    </source>
</evidence>
<keyword evidence="3" id="KW-0515">Mutator protein</keyword>
<evidence type="ECO:0000256" key="15">
    <source>
        <dbReference type="ARBA" id="ARBA00041979"/>
    </source>
</evidence>
<dbReference type="SUPFAM" id="SSF55729">
    <property type="entry name" value="Acyl-CoA N-acyltransferases (Nat)"/>
    <property type="match status" value="1"/>
</dbReference>
<dbReference type="PROSITE" id="PS51186">
    <property type="entry name" value="GNAT"/>
    <property type="match status" value="1"/>
</dbReference>
<dbReference type="InterPro" id="IPR000182">
    <property type="entry name" value="GNAT_dom"/>
</dbReference>
<keyword evidence="7" id="KW-0378">Hydrolase</keyword>
<dbReference type="InterPro" id="IPR015797">
    <property type="entry name" value="NUDIX_hydrolase-like_dom_sf"/>
</dbReference>
<evidence type="ECO:0000256" key="13">
    <source>
        <dbReference type="ARBA" id="ARBA00040794"/>
    </source>
</evidence>
<evidence type="ECO:0000259" key="19">
    <source>
        <dbReference type="PROSITE" id="PS51462"/>
    </source>
</evidence>
<dbReference type="EC" id="3.6.1.55" evidence="12"/>
<evidence type="ECO:0000256" key="14">
    <source>
        <dbReference type="ARBA" id="ARBA00041592"/>
    </source>
</evidence>
<sequence>MAAAACRSPPDVVWCATGTSWDADGCRCLPRRGGRPGPTSFPAVDSGTGLPLPGSPASEPSRPVTPSIPDFAPLRTERLVLRPLRTADAPALHRLVNDWEVAKTLARVPFPYPRDLADTWIASTWAQIAAREAWHLAIVGEENGAEVLVGCVALTRSRDGKAAELGYWVGRRFWGHGVAPEAAARLCRWALAQLDIATIRASALKDNPRSQAVLRRIGLRPAGEGVQTFLSRGGPMPVLLFEGGREEITGDAAPPSPPAGAATPPGKPVLLVAAVALVDPDNRVLLARRPEGKPLAGLWEFPGGKVQPGETPEAALIRELKEELDIDVSAACLGPFTFASHGYEKFHLLMPLYLCRRWNGTVRPVEGQALAWVRPQQLGAYAMPPADKPLVAMLRDFL</sequence>
<dbReference type="Proteomes" id="UP000697995">
    <property type="component" value="Unassembled WGS sequence"/>
</dbReference>
<dbReference type="Gene3D" id="3.40.630.30">
    <property type="match status" value="1"/>
</dbReference>
<dbReference type="CDD" id="cd03425">
    <property type="entry name" value="NUDIX_MutT_NudA_like"/>
    <property type="match status" value="1"/>
</dbReference>
<dbReference type="Pfam" id="PF14815">
    <property type="entry name" value="NUDIX_4"/>
    <property type="match status" value="1"/>
</dbReference>
<evidence type="ECO:0000256" key="6">
    <source>
        <dbReference type="ARBA" id="ARBA00022763"/>
    </source>
</evidence>
<keyword evidence="8" id="KW-0460">Magnesium</keyword>
<evidence type="ECO:0000256" key="2">
    <source>
        <dbReference type="ARBA" id="ARBA00005582"/>
    </source>
</evidence>
<feature type="domain" description="Nudix hydrolase" evidence="19">
    <location>
        <begin position="268"/>
        <end position="398"/>
    </location>
</feature>
<evidence type="ECO:0000256" key="5">
    <source>
        <dbReference type="ARBA" id="ARBA00022723"/>
    </source>
</evidence>
<protein>
    <recommendedName>
        <fullName evidence="13">8-oxo-dGTP diphosphatase</fullName>
        <ecNumber evidence="12">3.6.1.55</ecNumber>
    </recommendedName>
    <alternativeName>
        <fullName evidence="16">7,8-dihydro-8-oxoguanine-triphosphatase</fullName>
    </alternativeName>
    <alternativeName>
        <fullName evidence="15">Mutator protein MutT</fullName>
    </alternativeName>
    <alternativeName>
        <fullName evidence="14">dGTP pyrophosphohydrolase</fullName>
    </alternativeName>
</protein>
<proteinExistence type="inferred from homology"/>
<keyword evidence="9" id="KW-0234">DNA repair</keyword>
<evidence type="ECO:0000256" key="7">
    <source>
        <dbReference type="ARBA" id="ARBA00022801"/>
    </source>
</evidence>
<reference evidence="20 21" key="1">
    <citation type="journal article" date="2020" name="Microorganisms">
        <title>Osmotic Adaptation and Compatible Solute Biosynthesis of Phototrophic Bacteria as Revealed from Genome Analyses.</title>
        <authorList>
            <person name="Imhoff J.F."/>
            <person name="Rahn T."/>
            <person name="Kunzel S."/>
            <person name="Keller A."/>
            <person name="Neulinger S.C."/>
        </authorList>
    </citation>
    <scope>NUCLEOTIDE SEQUENCE [LARGE SCALE GENOMIC DNA]</scope>
    <source>
        <strain evidence="20 21">DSM 15382</strain>
    </source>
</reference>
<dbReference type="EMBL" id="NRSG01000035">
    <property type="protein sequence ID" value="MBK1658019.1"/>
    <property type="molecule type" value="Genomic_DNA"/>
</dbReference>
<evidence type="ECO:0000259" key="18">
    <source>
        <dbReference type="PROSITE" id="PS51186"/>
    </source>
</evidence>
<dbReference type="PRINTS" id="PR00502">
    <property type="entry name" value="NUDIXFAMILY"/>
</dbReference>
<evidence type="ECO:0000256" key="3">
    <source>
        <dbReference type="ARBA" id="ARBA00022457"/>
    </source>
</evidence>
<dbReference type="SUPFAM" id="SSF55811">
    <property type="entry name" value="Nudix"/>
    <property type="match status" value="1"/>
</dbReference>
<feature type="domain" description="N-acetyltransferase" evidence="18">
    <location>
        <begin position="79"/>
        <end position="241"/>
    </location>
</feature>
<dbReference type="InterPro" id="IPR020476">
    <property type="entry name" value="Nudix_hydrolase"/>
</dbReference>
<comment type="catalytic activity">
    <reaction evidence="11">
        <text>8-oxo-GTP + H2O = 8-oxo-GMP + diphosphate + H(+)</text>
        <dbReference type="Rhea" id="RHEA:67616"/>
        <dbReference type="ChEBI" id="CHEBI:15377"/>
        <dbReference type="ChEBI" id="CHEBI:15378"/>
        <dbReference type="ChEBI" id="CHEBI:33019"/>
        <dbReference type="ChEBI" id="CHEBI:143553"/>
        <dbReference type="ChEBI" id="CHEBI:145694"/>
    </reaction>
</comment>
<evidence type="ECO:0000256" key="10">
    <source>
        <dbReference type="ARBA" id="ARBA00035861"/>
    </source>
</evidence>
<evidence type="ECO:0000256" key="17">
    <source>
        <dbReference type="SAM" id="MobiDB-lite"/>
    </source>
</evidence>
<evidence type="ECO:0000256" key="16">
    <source>
        <dbReference type="ARBA" id="ARBA00042798"/>
    </source>
</evidence>
<dbReference type="PANTHER" id="PTHR47707:SF1">
    <property type="entry name" value="NUDIX HYDROLASE FAMILY PROTEIN"/>
    <property type="match status" value="1"/>
</dbReference>
<comment type="cofactor">
    <cofactor evidence="1">
        <name>Mg(2+)</name>
        <dbReference type="ChEBI" id="CHEBI:18420"/>
    </cofactor>
</comment>